<gene>
    <name evidence="1" type="ORF">RclHR1_21290002</name>
</gene>
<dbReference type="EMBL" id="BEXD01001257">
    <property type="protein sequence ID" value="GBB93187.1"/>
    <property type="molecule type" value="Genomic_DNA"/>
</dbReference>
<keyword evidence="2" id="KW-1185">Reference proteome</keyword>
<dbReference type="AlphaFoldDB" id="A0A2Z6QSR8"/>
<organism evidence="1 2">
    <name type="scientific">Rhizophagus clarus</name>
    <dbReference type="NCBI Taxonomy" id="94130"/>
    <lineage>
        <taxon>Eukaryota</taxon>
        <taxon>Fungi</taxon>
        <taxon>Fungi incertae sedis</taxon>
        <taxon>Mucoromycota</taxon>
        <taxon>Glomeromycotina</taxon>
        <taxon>Glomeromycetes</taxon>
        <taxon>Glomerales</taxon>
        <taxon>Glomeraceae</taxon>
        <taxon>Rhizophagus</taxon>
    </lineage>
</organism>
<dbReference type="Proteomes" id="UP000247702">
    <property type="component" value="Unassembled WGS sequence"/>
</dbReference>
<accession>A0A2Z6QSR8</accession>
<evidence type="ECO:0000313" key="1">
    <source>
        <dbReference type="EMBL" id="GBB93187.1"/>
    </source>
</evidence>
<reference evidence="1 2" key="1">
    <citation type="submission" date="2017-11" db="EMBL/GenBank/DDBJ databases">
        <title>The genome of Rhizophagus clarus HR1 reveals common genetic basis of auxotrophy among arbuscular mycorrhizal fungi.</title>
        <authorList>
            <person name="Kobayashi Y."/>
        </authorList>
    </citation>
    <scope>NUCLEOTIDE SEQUENCE [LARGE SCALE GENOMIC DNA]</scope>
    <source>
        <strain evidence="1 2">HR1</strain>
    </source>
</reference>
<sequence>MSPKPFPDSISKVWKSKSETPFRGGPLSPEEMDLSISKAWNSNSKRTETRKLEVLLTPISKISKRNFEGPEPLLRQTSYLKAHNFLDANKRWGRIKVKVGSKKLKLFIRIEPTGTIFKPLTT</sequence>
<name>A0A2Z6QSR8_9GLOM</name>
<proteinExistence type="predicted"/>
<comment type="caution">
    <text evidence="1">The sequence shown here is derived from an EMBL/GenBank/DDBJ whole genome shotgun (WGS) entry which is preliminary data.</text>
</comment>
<protein>
    <submittedName>
        <fullName evidence="1">Uncharacterized protein</fullName>
    </submittedName>
</protein>
<evidence type="ECO:0000313" key="2">
    <source>
        <dbReference type="Proteomes" id="UP000247702"/>
    </source>
</evidence>